<evidence type="ECO:0000256" key="2">
    <source>
        <dbReference type="ARBA" id="ARBA00023015"/>
    </source>
</evidence>
<accession>A0A502FRN8</accession>
<dbReference type="InterPro" id="IPR007627">
    <property type="entry name" value="RNA_pol_sigma70_r2"/>
</dbReference>
<dbReference type="Pfam" id="PF04542">
    <property type="entry name" value="Sigma70_r2"/>
    <property type="match status" value="1"/>
</dbReference>
<feature type="domain" description="RNA polymerase sigma factor 70 region 4 type 2" evidence="6">
    <location>
        <begin position="193"/>
        <end position="244"/>
    </location>
</feature>
<feature type="domain" description="RNA polymerase sigma-70 region 2" evidence="5">
    <location>
        <begin position="100"/>
        <end position="161"/>
    </location>
</feature>
<evidence type="ECO:0000256" key="1">
    <source>
        <dbReference type="ARBA" id="ARBA00010641"/>
    </source>
</evidence>
<evidence type="ECO:0000259" key="6">
    <source>
        <dbReference type="Pfam" id="PF08281"/>
    </source>
</evidence>
<reference evidence="7 8" key="1">
    <citation type="journal article" date="2019" name="Environ. Microbiol.">
        <title>Species interactions and distinct microbial communities in high Arctic permafrost affected cryosols are associated with the CH4 and CO2 gas fluxes.</title>
        <authorList>
            <person name="Altshuler I."/>
            <person name="Hamel J."/>
            <person name="Turney S."/>
            <person name="Magnuson E."/>
            <person name="Levesque R."/>
            <person name="Greer C."/>
            <person name="Whyte L.G."/>
        </authorList>
    </citation>
    <scope>NUCLEOTIDE SEQUENCE [LARGE SCALE GENOMIC DNA]</scope>
    <source>
        <strain evidence="7 8">E6.1</strain>
    </source>
</reference>
<gene>
    <name evidence="7" type="ORF">EAH76_16235</name>
</gene>
<organism evidence="7 8">
    <name type="scientific">Sphingomonas glacialis</name>
    <dbReference type="NCBI Taxonomy" id="658225"/>
    <lineage>
        <taxon>Bacteria</taxon>
        <taxon>Pseudomonadati</taxon>
        <taxon>Pseudomonadota</taxon>
        <taxon>Alphaproteobacteria</taxon>
        <taxon>Sphingomonadales</taxon>
        <taxon>Sphingomonadaceae</taxon>
        <taxon>Sphingomonas</taxon>
    </lineage>
</organism>
<dbReference type="InterPro" id="IPR039425">
    <property type="entry name" value="RNA_pol_sigma-70-like"/>
</dbReference>
<dbReference type="InterPro" id="IPR013324">
    <property type="entry name" value="RNA_pol_sigma_r3/r4-like"/>
</dbReference>
<protein>
    <submittedName>
        <fullName evidence="7">Sigma-70 family RNA polymerase sigma factor</fullName>
    </submittedName>
</protein>
<dbReference type="NCBIfam" id="TIGR02937">
    <property type="entry name" value="sigma70-ECF"/>
    <property type="match status" value="1"/>
</dbReference>
<keyword evidence="4" id="KW-0804">Transcription</keyword>
<name>A0A502FRN8_9SPHN</name>
<keyword evidence="8" id="KW-1185">Reference proteome</keyword>
<dbReference type="PANTHER" id="PTHR43133">
    <property type="entry name" value="RNA POLYMERASE ECF-TYPE SIGMA FACTO"/>
    <property type="match status" value="1"/>
</dbReference>
<dbReference type="EMBL" id="RCZC01000004">
    <property type="protein sequence ID" value="TPG52237.1"/>
    <property type="molecule type" value="Genomic_DNA"/>
</dbReference>
<dbReference type="InterPro" id="IPR014284">
    <property type="entry name" value="RNA_pol_sigma-70_dom"/>
</dbReference>
<dbReference type="Gene3D" id="1.10.10.10">
    <property type="entry name" value="Winged helix-like DNA-binding domain superfamily/Winged helix DNA-binding domain"/>
    <property type="match status" value="1"/>
</dbReference>
<dbReference type="PANTHER" id="PTHR43133:SF63">
    <property type="entry name" value="RNA POLYMERASE SIGMA FACTOR FECI-RELATED"/>
    <property type="match status" value="1"/>
</dbReference>
<evidence type="ECO:0000313" key="7">
    <source>
        <dbReference type="EMBL" id="TPG52237.1"/>
    </source>
</evidence>
<evidence type="ECO:0000259" key="5">
    <source>
        <dbReference type="Pfam" id="PF04542"/>
    </source>
</evidence>
<dbReference type="GO" id="GO:0006352">
    <property type="term" value="P:DNA-templated transcription initiation"/>
    <property type="evidence" value="ECO:0007669"/>
    <property type="project" value="InterPro"/>
</dbReference>
<dbReference type="Gene3D" id="1.10.1740.10">
    <property type="match status" value="1"/>
</dbReference>
<evidence type="ECO:0000313" key="8">
    <source>
        <dbReference type="Proteomes" id="UP000319931"/>
    </source>
</evidence>
<dbReference type="Pfam" id="PF08281">
    <property type="entry name" value="Sigma70_r4_2"/>
    <property type="match status" value="1"/>
</dbReference>
<dbReference type="SUPFAM" id="SSF88659">
    <property type="entry name" value="Sigma3 and sigma4 domains of RNA polymerase sigma factors"/>
    <property type="match status" value="1"/>
</dbReference>
<sequence length="251" mass="28244">MPRSASPGRGRRGVRTLLSRKYRRTCSVRVAGAYVQASPLKASAQGLKLVLNARLHARLSRKTWRQAVRKDVPRAEDLTPERGAPPRAVELEMLYRDQRLTLMRFFARSWASADEASDLTQEAFMKLSASDAMRAGQILNPRAYLLATARNLLRNRAKAAMRHLDAAHVDIHDHPVAGPSELSRLEARDSLARLEVAMRSMKPKTREIYMASRLDGMTYPEIAEHTGMSVKGVEKQISRALAHLDRVLDLR</sequence>
<dbReference type="SUPFAM" id="SSF88946">
    <property type="entry name" value="Sigma2 domain of RNA polymerase sigma factors"/>
    <property type="match status" value="1"/>
</dbReference>
<evidence type="ECO:0000256" key="4">
    <source>
        <dbReference type="ARBA" id="ARBA00023163"/>
    </source>
</evidence>
<proteinExistence type="inferred from homology"/>
<dbReference type="InterPro" id="IPR013249">
    <property type="entry name" value="RNA_pol_sigma70_r4_t2"/>
</dbReference>
<keyword evidence="2" id="KW-0805">Transcription regulation</keyword>
<dbReference type="Proteomes" id="UP000319931">
    <property type="component" value="Unassembled WGS sequence"/>
</dbReference>
<dbReference type="AlphaFoldDB" id="A0A502FRN8"/>
<evidence type="ECO:0000256" key="3">
    <source>
        <dbReference type="ARBA" id="ARBA00023082"/>
    </source>
</evidence>
<comment type="similarity">
    <text evidence="1">Belongs to the sigma-70 factor family. ECF subfamily.</text>
</comment>
<dbReference type="InterPro" id="IPR036388">
    <property type="entry name" value="WH-like_DNA-bd_sf"/>
</dbReference>
<comment type="caution">
    <text evidence="7">The sequence shown here is derived from an EMBL/GenBank/DDBJ whole genome shotgun (WGS) entry which is preliminary data.</text>
</comment>
<dbReference type="GO" id="GO:0003677">
    <property type="term" value="F:DNA binding"/>
    <property type="evidence" value="ECO:0007669"/>
    <property type="project" value="InterPro"/>
</dbReference>
<dbReference type="InterPro" id="IPR013325">
    <property type="entry name" value="RNA_pol_sigma_r2"/>
</dbReference>
<keyword evidence="3" id="KW-0731">Sigma factor</keyword>
<dbReference type="GO" id="GO:0016987">
    <property type="term" value="F:sigma factor activity"/>
    <property type="evidence" value="ECO:0007669"/>
    <property type="project" value="UniProtKB-KW"/>
</dbReference>